<feature type="compositionally biased region" description="Polar residues" evidence="3">
    <location>
        <begin position="11"/>
        <end position="26"/>
    </location>
</feature>
<protein>
    <recommendedName>
        <fullName evidence="4">HTH tetR-type domain-containing protein</fullName>
    </recommendedName>
</protein>
<evidence type="ECO:0000256" key="3">
    <source>
        <dbReference type="SAM" id="MobiDB-lite"/>
    </source>
</evidence>
<dbReference type="GO" id="GO:0003700">
    <property type="term" value="F:DNA-binding transcription factor activity"/>
    <property type="evidence" value="ECO:0007669"/>
    <property type="project" value="TreeGrafter"/>
</dbReference>
<dbReference type="InterPro" id="IPR041490">
    <property type="entry name" value="KstR2_TetR_C"/>
</dbReference>
<feature type="domain" description="HTH tetR-type" evidence="4">
    <location>
        <begin position="25"/>
        <end position="85"/>
    </location>
</feature>
<evidence type="ECO:0000313" key="5">
    <source>
        <dbReference type="EMBL" id="GFG69925.1"/>
    </source>
</evidence>
<dbReference type="Gene3D" id="1.10.357.10">
    <property type="entry name" value="Tetracycline Repressor, domain 2"/>
    <property type="match status" value="1"/>
</dbReference>
<keyword evidence="1 2" id="KW-0238">DNA-binding</keyword>
<sequence>MVKKQRRPVAGSTSAAEGDASSESMSTRTRILDAAAQVLSENGYAGLRLSDVAAAADLQAPAIYHYYASRDELVEEVMFAGISGMREYVATVLDELPDDTPPLMRLLASVEAHLCHVLQTSDYATAWIRNAGQVPMAIRKRQIVEEERYGEIWRRLINDVAREGQLRPELDLYIAQMLVLGSLNWAVEWWTPSLGSIDAVVDNAKSLIRQGLTDGA</sequence>
<dbReference type="Pfam" id="PF00440">
    <property type="entry name" value="TetR_N"/>
    <property type="match status" value="1"/>
</dbReference>
<evidence type="ECO:0000313" key="6">
    <source>
        <dbReference type="Proteomes" id="UP000465263"/>
    </source>
</evidence>
<dbReference type="InterPro" id="IPR009057">
    <property type="entry name" value="Homeodomain-like_sf"/>
</dbReference>
<feature type="DNA-binding region" description="H-T-H motif" evidence="2">
    <location>
        <begin position="48"/>
        <end position="67"/>
    </location>
</feature>
<dbReference type="EMBL" id="BLKV01000001">
    <property type="protein sequence ID" value="GFG69925.1"/>
    <property type="molecule type" value="Genomic_DNA"/>
</dbReference>
<dbReference type="GO" id="GO:0000976">
    <property type="term" value="F:transcription cis-regulatory region binding"/>
    <property type="evidence" value="ECO:0007669"/>
    <property type="project" value="TreeGrafter"/>
</dbReference>
<evidence type="ECO:0000259" key="4">
    <source>
        <dbReference type="PROSITE" id="PS50977"/>
    </source>
</evidence>
<dbReference type="AlphaFoldDB" id="A0A7I9XJ02"/>
<organism evidence="5 6">
    <name type="scientific">Mycolicibacter senuensis</name>
    <dbReference type="NCBI Taxonomy" id="386913"/>
    <lineage>
        <taxon>Bacteria</taxon>
        <taxon>Bacillati</taxon>
        <taxon>Actinomycetota</taxon>
        <taxon>Actinomycetes</taxon>
        <taxon>Mycobacteriales</taxon>
        <taxon>Mycobacteriaceae</taxon>
        <taxon>Mycolicibacter</taxon>
    </lineage>
</organism>
<dbReference type="InterPro" id="IPR001647">
    <property type="entry name" value="HTH_TetR"/>
</dbReference>
<dbReference type="InterPro" id="IPR036271">
    <property type="entry name" value="Tet_transcr_reg_TetR-rel_C_sf"/>
</dbReference>
<dbReference type="Proteomes" id="UP000465263">
    <property type="component" value="Unassembled WGS sequence"/>
</dbReference>
<dbReference type="SUPFAM" id="SSF48498">
    <property type="entry name" value="Tetracyclin repressor-like, C-terminal domain"/>
    <property type="match status" value="1"/>
</dbReference>
<reference evidence="5 6" key="1">
    <citation type="journal article" date="2019" name="Emerg. Microbes Infect.">
        <title>Comprehensive subspecies identification of 175 nontuberculous mycobacteria species based on 7547 genomic profiles.</title>
        <authorList>
            <person name="Matsumoto Y."/>
            <person name="Kinjo T."/>
            <person name="Motooka D."/>
            <person name="Nabeya D."/>
            <person name="Jung N."/>
            <person name="Uechi K."/>
            <person name="Horii T."/>
            <person name="Iida T."/>
            <person name="Fujita J."/>
            <person name="Nakamura S."/>
        </authorList>
    </citation>
    <scope>NUCLEOTIDE SEQUENCE [LARGE SCALE GENOMIC DNA]</scope>
    <source>
        <strain evidence="5 6">JCM 16017</strain>
    </source>
</reference>
<dbReference type="PRINTS" id="PR00455">
    <property type="entry name" value="HTHTETR"/>
</dbReference>
<evidence type="ECO:0000256" key="2">
    <source>
        <dbReference type="PROSITE-ProRule" id="PRU00335"/>
    </source>
</evidence>
<dbReference type="PROSITE" id="PS50977">
    <property type="entry name" value="HTH_TETR_2"/>
    <property type="match status" value="1"/>
</dbReference>
<dbReference type="PANTHER" id="PTHR30055:SF226">
    <property type="entry name" value="HTH-TYPE TRANSCRIPTIONAL REGULATOR PKSA"/>
    <property type="match status" value="1"/>
</dbReference>
<dbReference type="InterPro" id="IPR050109">
    <property type="entry name" value="HTH-type_TetR-like_transc_reg"/>
</dbReference>
<dbReference type="SUPFAM" id="SSF46689">
    <property type="entry name" value="Homeodomain-like"/>
    <property type="match status" value="1"/>
</dbReference>
<comment type="caution">
    <text evidence="5">The sequence shown here is derived from an EMBL/GenBank/DDBJ whole genome shotgun (WGS) entry which is preliminary data.</text>
</comment>
<name>A0A7I9XJ02_9MYCO</name>
<dbReference type="PANTHER" id="PTHR30055">
    <property type="entry name" value="HTH-TYPE TRANSCRIPTIONAL REGULATOR RUTR"/>
    <property type="match status" value="1"/>
</dbReference>
<proteinExistence type="predicted"/>
<keyword evidence="6" id="KW-1185">Reference proteome</keyword>
<accession>A0A7I9XJ02</accession>
<dbReference type="Pfam" id="PF17932">
    <property type="entry name" value="TetR_C_24"/>
    <property type="match status" value="1"/>
</dbReference>
<evidence type="ECO:0000256" key="1">
    <source>
        <dbReference type="ARBA" id="ARBA00023125"/>
    </source>
</evidence>
<gene>
    <name evidence="5" type="ORF">MSEN_16450</name>
</gene>
<feature type="region of interest" description="Disordered" evidence="3">
    <location>
        <begin position="1"/>
        <end position="26"/>
    </location>
</feature>